<name>A0A0G1UZ20_9BACT</name>
<dbReference type="EMBL" id="LCPO01000002">
    <property type="protein sequence ID" value="KKU99316.1"/>
    <property type="molecule type" value="Genomic_DNA"/>
</dbReference>
<evidence type="ECO:0000313" key="7">
    <source>
        <dbReference type="EMBL" id="KKU99316.1"/>
    </source>
</evidence>
<dbReference type="GO" id="GO:0046933">
    <property type="term" value="F:proton-transporting ATP synthase activity, rotational mechanism"/>
    <property type="evidence" value="ECO:0007669"/>
    <property type="project" value="InterPro"/>
</dbReference>
<organism evidence="7 8">
    <name type="scientific">Candidatus Jorgensenbacteria bacterium GW2011_GWC1_48_8</name>
    <dbReference type="NCBI Taxonomy" id="1618666"/>
    <lineage>
        <taxon>Bacteria</taxon>
        <taxon>Candidatus Joergenseniibacteriota</taxon>
    </lineage>
</organism>
<evidence type="ECO:0000256" key="3">
    <source>
        <dbReference type="ARBA" id="ARBA00022781"/>
    </source>
</evidence>
<sequence length="125" mass="14068">MTRYSSKQYARALYELAAESPKKMPLILKGFANTLLKNNDLSKSEEIMKEFEKIYYEESGIRRVEVSAADEGVGKSLNQKIKGDSVFKKDLGLIGGVKIKIGDEMVDNTLHGRLRRLKESLMPNG</sequence>
<dbReference type="Pfam" id="PF00213">
    <property type="entry name" value="OSCP"/>
    <property type="match status" value="1"/>
</dbReference>
<keyword evidence="5" id="KW-0472">Membrane</keyword>
<reference evidence="7 8" key="1">
    <citation type="journal article" date="2015" name="Nature">
        <title>rRNA introns, odd ribosomes, and small enigmatic genomes across a large radiation of phyla.</title>
        <authorList>
            <person name="Brown C.T."/>
            <person name="Hug L.A."/>
            <person name="Thomas B.C."/>
            <person name="Sharon I."/>
            <person name="Castelle C.J."/>
            <person name="Singh A."/>
            <person name="Wilkins M.J."/>
            <person name="Williams K.H."/>
            <person name="Banfield J.F."/>
        </authorList>
    </citation>
    <scope>NUCLEOTIDE SEQUENCE [LARGE SCALE GENOMIC DNA]</scope>
</reference>
<evidence type="ECO:0000256" key="6">
    <source>
        <dbReference type="ARBA" id="ARBA00023310"/>
    </source>
</evidence>
<evidence type="ECO:0000256" key="5">
    <source>
        <dbReference type="ARBA" id="ARBA00023136"/>
    </source>
</evidence>
<protein>
    <submittedName>
        <fullName evidence="7">ATP synthase subunit delta</fullName>
    </submittedName>
</protein>
<dbReference type="GO" id="GO:0016020">
    <property type="term" value="C:membrane"/>
    <property type="evidence" value="ECO:0007669"/>
    <property type="project" value="UniProtKB-SubCell"/>
</dbReference>
<evidence type="ECO:0000256" key="2">
    <source>
        <dbReference type="ARBA" id="ARBA00022448"/>
    </source>
</evidence>
<evidence type="ECO:0000256" key="1">
    <source>
        <dbReference type="ARBA" id="ARBA00004370"/>
    </source>
</evidence>
<keyword evidence="2" id="KW-0813">Transport</keyword>
<gene>
    <name evidence="7" type="ORF">UY32_C0002G0052</name>
</gene>
<keyword evidence="4" id="KW-0406">Ion transport</keyword>
<comment type="subcellular location">
    <subcellularLocation>
        <location evidence="1">Membrane</location>
    </subcellularLocation>
</comment>
<evidence type="ECO:0000313" key="8">
    <source>
        <dbReference type="Proteomes" id="UP000034600"/>
    </source>
</evidence>
<proteinExistence type="predicted"/>
<keyword evidence="3" id="KW-0375">Hydrogen ion transport</keyword>
<evidence type="ECO:0000256" key="4">
    <source>
        <dbReference type="ARBA" id="ARBA00023065"/>
    </source>
</evidence>
<dbReference type="AlphaFoldDB" id="A0A0G1UZ20"/>
<dbReference type="Gene3D" id="3.30.2320.30">
    <property type="entry name" value="ATP synthase, E subunit, C-terminal"/>
    <property type="match status" value="1"/>
</dbReference>
<dbReference type="SUPFAM" id="SSF160527">
    <property type="entry name" value="V-type ATPase subunit E-like"/>
    <property type="match status" value="1"/>
</dbReference>
<dbReference type="InterPro" id="IPR000711">
    <property type="entry name" value="ATPase_OSCP/dsu"/>
</dbReference>
<comment type="caution">
    <text evidence="7">The sequence shown here is derived from an EMBL/GenBank/DDBJ whole genome shotgun (WGS) entry which is preliminary data.</text>
</comment>
<dbReference type="InterPro" id="IPR038495">
    <property type="entry name" value="ATPase_E_C"/>
</dbReference>
<accession>A0A0G1UZ20</accession>
<dbReference type="Proteomes" id="UP000034600">
    <property type="component" value="Unassembled WGS sequence"/>
</dbReference>
<keyword evidence="6" id="KW-0066">ATP synthesis</keyword>